<dbReference type="PANTHER" id="PTHR42877">
    <property type="entry name" value="L-ORNITHINE N(5)-MONOOXYGENASE-RELATED"/>
    <property type="match status" value="1"/>
</dbReference>
<dbReference type="Proteomes" id="UP000807469">
    <property type="component" value="Unassembled WGS sequence"/>
</dbReference>
<comment type="caution">
    <text evidence="2">The sequence shown here is derived from an EMBL/GenBank/DDBJ whole genome shotgun (WGS) entry which is preliminary data.</text>
</comment>
<keyword evidence="3" id="KW-1185">Reference proteome</keyword>
<dbReference type="AlphaFoldDB" id="A0A9P6D727"/>
<dbReference type="Pfam" id="PF13450">
    <property type="entry name" value="NAD_binding_8"/>
    <property type="match status" value="1"/>
</dbReference>
<name>A0A9P6D727_9AGAR</name>
<protein>
    <submittedName>
        <fullName evidence="2">FAD/NAD(P)-binding domain-containing protein</fullName>
    </submittedName>
</protein>
<evidence type="ECO:0000313" key="2">
    <source>
        <dbReference type="EMBL" id="KAF9485455.1"/>
    </source>
</evidence>
<dbReference type="SUPFAM" id="SSF51905">
    <property type="entry name" value="FAD/NAD(P)-binding domain"/>
    <property type="match status" value="2"/>
</dbReference>
<accession>A0A9P6D727</accession>
<reference evidence="2" key="1">
    <citation type="submission" date="2020-11" db="EMBL/GenBank/DDBJ databases">
        <authorList>
            <consortium name="DOE Joint Genome Institute"/>
            <person name="Ahrendt S."/>
            <person name="Riley R."/>
            <person name="Andreopoulos W."/>
            <person name="Labutti K."/>
            <person name="Pangilinan J."/>
            <person name="Ruiz-Duenas F.J."/>
            <person name="Barrasa J.M."/>
            <person name="Sanchez-Garcia M."/>
            <person name="Camarero S."/>
            <person name="Miyauchi S."/>
            <person name="Serrano A."/>
            <person name="Linde D."/>
            <person name="Babiker R."/>
            <person name="Drula E."/>
            <person name="Ayuso-Fernandez I."/>
            <person name="Pacheco R."/>
            <person name="Padilla G."/>
            <person name="Ferreira P."/>
            <person name="Barriuso J."/>
            <person name="Kellner H."/>
            <person name="Castanera R."/>
            <person name="Alfaro M."/>
            <person name="Ramirez L."/>
            <person name="Pisabarro A.G."/>
            <person name="Kuo A."/>
            <person name="Tritt A."/>
            <person name="Lipzen A."/>
            <person name="He G."/>
            <person name="Yan M."/>
            <person name="Ng V."/>
            <person name="Cullen D."/>
            <person name="Martin F."/>
            <person name="Rosso M.-N."/>
            <person name="Henrissat B."/>
            <person name="Hibbett D."/>
            <person name="Martinez A.T."/>
            <person name="Grigoriev I.V."/>
        </authorList>
    </citation>
    <scope>NUCLEOTIDE SEQUENCE</scope>
    <source>
        <strain evidence="2">CIRM-BRFM 674</strain>
    </source>
</reference>
<dbReference type="InterPro" id="IPR036188">
    <property type="entry name" value="FAD/NAD-bd_sf"/>
</dbReference>
<evidence type="ECO:0000313" key="3">
    <source>
        <dbReference type="Proteomes" id="UP000807469"/>
    </source>
</evidence>
<sequence length="568" mass="63691">MPSYERADKPIHEPRQLKVICIGAGASGLLLAYKLQRSFEKFELTVYEKNEDISGTWLENNYPGCACDVPAHAYTFSFEPNPNWSSVYAGSKEIRQYFVSFSAKYELSKYIKLCHRVSKAVWDEIKGVWDVEVTNLADGTVIRDSCNMLVNATGILNTWRWPAIPGLQDYKGTCLHTANWDESVDLTGKHVGLIGNGSSAIQVLPAILPIVDKVTSFIRSPTWVSPVRALESRMYTEEERAKFANDPQALLNYRKELETGTNEIYPLFISDSAAQKATFESMSAIMKEKLQREDLENLVIPTWPVGCRRLTPGVNYLESLGSSQVEVVYGEIQKITEKGCVSNGQEYPVDILICATGFDTSFKPRFSVIGSKGKNLADVWNIEPKCYLGFAVPDFPNYFTICGPGSPSGNGPFLIAVEAQADYMLKMMNRWQTENIHSFSPKAEAVEDFIAFRDEYMKKTVWSGGCRSWYKNNTVSGKVIALWPGSTMHHLEALAEPRYEDWNFKYVGNRFAFLGNGFSQAESDKTADHAYYIRNGDDGPLISRVKQIKVTSKSGTVSRRNSGDAIVF</sequence>
<dbReference type="PANTHER" id="PTHR42877:SF8">
    <property type="entry name" value="MONOOXYGENASE"/>
    <property type="match status" value="1"/>
</dbReference>
<dbReference type="InterPro" id="IPR051209">
    <property type="entry name" value="FAD-bind_Monooxygenase_sf"/>
</dbReference>
<organism evidence="2 3">
    <name type="scientific">Pholiota conissans</name>
    <dbReference type="NCBI Taxonomy" id="109636"/>
    <lineage>
        <taxon>Eukaryota</taxon>
        <taxon>Fungi</taxon>
        <taxon>Dikarya</taxon>
        <taxon>Basidiomycota</taxon>
        <taxon>Agaricomycotina</taxon>
        <taxon>Agaricomycetes</taxon>
        <taxon>Agaricomycetidae</taxon>
        <taxon>Agaricales</taxon>
        <taxon>Agaricineae</taxon>
        <taxon>Strophariaceae</taxon>
        <taxon>Pholiota</taxon>
    </lineage>
</organism>
<dbReference type="Gene3D" id="3.50.50.60">
    <property type="entry name" value="FAD/NAD(P)-binding domain"/>
    <property type="match status" value="2"/>
</dbReference>
<dbReference type="OrthoDB" id="74360at2759"/>
<evidence type="ECO:0000256" key="1">
    <source>
        <dbReference type="ARBA" id="ARBA00010139"/>
    </source>
</evidence>
<gene>
    <name evidence="2" type="ORF">BDN70DRAFT_927402</name>
</gene>
<proteinExistence type="inferred from homology"/>
<comment type="similarity">
    <text evidence="1">Belongs to the FAD-binding monooxygenase family.</text>
</comment>
<dbReference type="EMBL" id="MU155135">
    <property type="protein sequence ID" value="KAF9485455.1"/>
    <property type="molecule type" value="Genomic_DNA"/>
</dbReference>